<evidence type="ECO:0000256" key="1">
    <source>
        <dbReference type="ARBA" id="ARBA00022517"/>
    </source>
</evidence>
<comment type="function">
    <text evidence="2">One of several proteins that assist in the late maturation steps of the functional core of the 30S ribosomal subunit. Associates with free 30S ribosomal subunits (but not with 30S subunits that are part of 70S ribosomes or polysomes). Required for efficient processing of 16S rRNA. May interact with the 5'-terminal helix region of 16S rRNA.</text>
</comment>
<dbReference type="Gene3D" id="3.30.300.20">
    <property type="match status" value="1"/>
</dbReference>
<comment type="subunit">
    <text evidence="2">Monomer. Binds 30S ribosomal subunits, but not 50S ribosomal subunits or 70S ribosomes.</text>
</comment>
<dbReference type="InterPro" id="IPR000238">
    <property type="entry name" value="RbfA"/>
</dbReference>
<gene>
    <name evidence="2 4" type="primary">rbfA</name>
    <name evidence="4" type="ORF">ACFO3I_08745</name>
</gene>
<dbReference type="InterPro" id="IPR023799">
    <property type="entry name" value="RbfA_dom_sf"/>
</dbReference>
<reference evidence="5" key="1">
    <citation type="journal article" date="2019" name="Int. J. Syst. Evol. Microbiol.">
        <title>The Global Catalogue of Microorganisms (GCM) 10K type strain sequencing project: providing services to taxonomists for standard genome sequencing and annotation.</title>
        <authorList>
            <consortium name="The Broad Institute Genomics Platform"/>
            <consortium name="The Broad Institute Genome Sequencing Center for Infectious Disease"/>
            <person name="Wu L."/>
            <person name="Ma J."/>
        </authorList>
    </citation>
    <scope>NUCLEOTIDE SEQUENCE [LARGE SCALE GENOMIC DNA]</scope>
    <source>
        <strain evidence="5">DT28</strain>
    </source>
</reference>
<sequence length="140" mass="16198">MAKEFSRVDRLSQQMQQEMAVILQREIKDPRLHSMITVSAVDVSKDLSHAKIFVTFLGLDQDKVKLNLDILNDASGFIRSLIAKRIQSRIVPTIRFYFDESLDRGINMANLVEQVRKEDERKRVASGQEPEKKAKHDEEE</sequence>
<comment type="similarity">
    <text evidence="2">Belongs to the RbfA family.</text>
</comment>
<proteinExistence type="inferred from homology"/>
<dbReference type="InterPro" id="IPR015946">
    <property type="entry name" value="KH_dom-like_a/b"/>
</dbReference>
<evidence type="ECO:0000256" key="2">
    <source>
        <dbReference type="HAMAP-Rule" id="MF_00003"/>
    </source>
</evidence>
<evidence type="ECO:0000313" key="4">
    <source>
        <dbReference type="EMBL" id="MFC4655100.1"/>
    </source>
</evidence>
<dbReference type="SUPFAM" id="SSF89919">
    <property type="entry name" value="Ribosome-binding factor A, RbfA"/>
    <property type="match status" value="1"/>
</dbReference>
<dbReference type="PANTHER" id="PTHR33515">
    <property type="entry name" value="RIBOSOME-BINDING FACTOR A, CHLOROPLASTIC-RELATED"/>
    <property type="match status" value="1"/>
</dbReference>
<keyword evidence="2" id="KW-0963">Cytoplasm</keyword>
<organism evidence="4 5">
    <name type="scientific">Rheinheimera marina</name>
    <dbReference type="NCBI Taxonomy" id="1774958"/>
    <lineage>
        <taxon>Bacteria</taxon>
        <taxon>Pseudomonadati</taxon>
        <taxon>Pseudomonadota</taxon>
        <taxon>Gammaproteobacteria</taxon>
        <taxon>Chromatiales</taxon>
        <taxon>Chromatiaceae</taxon>
        <taxon>Rheinheimera</taxon>
    </lineage>
</organism>
<keyword evidence="5" id="KW-1185">Reference proteome</keyword>
<keyword evidence="1 2" id="KW-0690">Ribosome biogenesis</keyword>
<name>A0ABV9JLJ2_9GAMM</name>
<accession>A0ABV9JLJ2</accession>
<comment type="caution">
    <text evidence="4">The sequence shown here is derived from an EMBL/GenBank/DDBJ whole genome shotgun (WGS) entry which is preliminary data.</text>
</comment>
<dbReference type="Proteomes" id="UP001595962">
    <property type="component" value="Unassembled WGS sequence"/>
</dbReference>
<feature type="region of interest" description="Disordered" evidence="3">
    <location>
        <begin position="117"/>
        <end position="140"/>
    </location>
</feature>
<dbReference type="PANTHER" id="PTHR33515:SF1">
    <property type="entry name" value="RIBOSOME-BINDING FACTOR A, CHLOROPLASTIC-RELATED"/>
    <property type="match status" value="1"/>
</dbReference>
<protein>
    <recommendedName>
        <fullName evidence="2">Ribosome-binding factor A</fullName>
    </recommendedName>
</protein>
<dbReference type="HAMAP" id="MF_00003">
    <property type="entry name" value="RbfA"/>
    <property type="match status" value="1"/>
</dbReference>
<dbReference type="NCBIfam" id="TIGR00082">
    <property type="entry name" value="rbfA"/>
    <property type="match status" value="1"/>
</dbReference>
<dbReference type="Pfam" id="PF02033">
    <property type="entry name" value="RBFA"/>
    <property type="match status" value="1"/>
</dbReference>
<dbReference type="EMBL" id="JBHSGB010000006">
    <property type="protein sequence ID" value="MFC4655100.1"/>
    <property type="molecule type" value="Genomic_DNA"/>
</dbReference>
<evidence type="ECO:0000256" key="3">
    <source>
        <dbReference type="SAM" id="MobiDB-lite"/>
    </source>
</evidence>
<evidence type="ECO:0000313" key="5">
    <source>
        <dbReference type="Proteomes" id="UP001595962"/>
    </source>
</evidence>
<comment type="subcellular location">
    <subcellularLocation>
        <location evidence="2">Cytoplasm</location>
    </subcellularLocation>
</comment>
<dbReference type="RefSeq" id="WP_377333403.1">
    <property type="nucleotide sequence ID" value="NZ_JBHSGB010000006.1"/>
</dbReference>